<evidence type="ECO:0000256" key="1">
    <source>
        <dbReference type="SAM" id="MobiDB-lite"/>
    </source>
</evidence>
<name>A0ABS5TWQ0_9CELL</name>
<keyword evidence="2" id="KW-1133">Transmembrane helix</keyword>
<accession>A0ABS5TWQ0</accession>
<dbReference type="Proteomes" id="UP000722125">
    <property type="component" value="Unassembled WGS sequence"/>
</dbReference>
<evidence type="ECO:0000256" key="2">
    <source>
        <dbReference type="SAM" id="Phobius"/>
    </source>
</evidence>
<feature type="region of interest" description="Disordered" evidence="1">
    <location>
        <begin position="1"/>
        <end position="31"/>
    </location>
</feature>
<dbReference type="EMBL" id="JAHBOH010000001">
    <property type="protein sequence ID" value="MBT0993522.1"/>
    <property type="molecule type" value="Genomic_DNA"/>
</dbReference>
<gene>
    <name evidence="3" type="ORF">KIN34_04385</name>
</gene>
<keyword evidence="2" id="KW-0472">Membrane</keyword>
<keyword evidence="4" id="KW-1185">Reference proteome</keyword>
<sequence>MGLTEEHRTEPHGTVRSPRPHARREGGDEMTNERTMRWAALAPLALMVLAMFMAWD</sequence>
<organism evidence="3 4">
    <name type="scientific">Cellulomonas fulva</name>
    <dbReference type="NCBI Taxonomy" id="2835530"/>
    <lineage>
        <taxon>Bacteria</taxon>
        <taxon>Bacillati</taxon>
        <taxon>Actinomycetota</taxon>
        <taxon>Actinomycetes</taxon>
        <taxon>Micrococcales</taxon>
        <taxon>Cellulomonadaceae</taxon>
        <taxon>Cellulomonas</taxon>
    </lineage>
</organism>
<reference evidence="3 4" key="1">
    <citation type="submission" date="2021-05" db="EMBL/GenBank/DDBJ databases">
        <title>Description of Cellulomonas sp. DKR-3 sp. nov.</title>
        <authorList>
            <person name="Dahal R.H."/>
            <person name="Chaudhary D.K."/>
        </authorList>
    </citation>
    <scope>NUCLEOTIDE SEQUENCE [LARGE SCALE GENOMIC DNA]</scope>
    <source>
        <strain evidence="3 4">DKR-3</strain>
    </source>
</reference>
<feature type="transmembrane region" description="Helical" evidence="2">
    <location>
        <begin position="38"/>
        <end position="55"/>
    </location>
</feature>
<protein>
    <submittedName>
        <fullName evidence="3">Uncharacterized protein</fullName>
    </submittedName>
</protein>
<feature type="compositionally biased region" description="Basic and acidic residues" evidence="1">
    <location>
        <begin position="1"/>
        <end position="13"/>
    </location>
</feature>
<proteinExistence type="predicted"/>
<comment type="caution">
    <text evidence="3">The sequence shown here is derived from an EMBL/GenBank/DDBJ whole genome shotgun (WGS) entry which is preliminary data.</text>
</comment>
<dbReference type="RefSeq" id="WP_214347201.1">
    <property type="nucleotide sequence ID" value="NZ_JAHBOH010000001.1"/>
</dbReference>
<evidence type="ECO:0000313" key="4">
    <source>
        <dbReference type="Proteomes" id="UP000722125"/>
    </source>
</evidence>
<keyword evidence="2" id="KW-0812">Transmembrane</keyword>
<evidence type="ECO:0000313" key="3">
    <source>
        <dbReference type="EMBL" id="MBT0993522.1"/>
    </source>
</evidence>